<gene>
    <name evidence="4" type="ORF">DPCES_1610</name>
</gene>
<organism evidence="4">
    <name type="scientific">Desulfitobacterium hafniense</name>
    <name type="common">Desulfitobacterium frappieri</name>
    <dbReference type="NCBI Taxonomy" id="49338"/>
    <lineage>
        <taxon>Bacteria</taxon>
        <taxon>Bacillati</taxon>
        <taxon>Bacillota</taxon>
        <taxon>Clostridia</taxon>
        <taxon>Eubacteriales</taxon>
        <taxon>Desulfitobacteriaceae</taxon>
        <taxon>Desulfitobacterium</taxon>
    </lineage>
</organism>
<proteinExistence type="predicted"/>
<dbReference type="PANTHER" id="PTHR43278:SF4">
    <property type="entry name" value="NAD(P)H-DEPENDENT FMN-CONTAINING OXIDOREDUCTASE YWQN-RELATED"/>
    <property type="match status" value="1"/>
</dbReference>
<dbReference type="PANTHER" id="PTHR43278">
    <property type="entry name" value="NAD(P)H-DEPENDENT FMN-CONTAINING OXIDOREDUCTASE YWQN-RELATED"/>
    <property type="match status" value="1"/>
</dbReference>
<dbReference type="Gene3D" id="3.40.50.360">
    <property type="match status" value="1"/>
</dbReference>
<dbReference type="AlphaFoldDB" id="A0A098AZF6"/>
<evidence type="ECO:0000256" key="2">
    <source>
        <dbReference type="ARBA" id="ARBA00022643"/>
    </source>
</evidence>
<feature type="domain" description="NADPH-dependent FMN reductase-like" evidence="3">
    <location>
        <begin position="1"/>
        <end position="157"/>
    </location>
</feature>
<dbReference type="InterPro" id="IPR051796">
    <property type="entry name" value="ISF_SsuE-like"/>
</dbReference>
<dbReference type="PATRIC" id="fig|49338.4.peg.1731"/>
<dbReference type="Pfam" id="PF03358">
    <property type="entry name" value="FMN_red"/>
    <property type="match status" value="1"/>
</dbReference>
<dbReference type="InterPro" id="IPR029039">
    <property type="entry name" value="Flavoprotein-like_sf"/>
</dbReference>
<dbReference type="RefSeq" id="WP_005808900.1">
    <property type="nucleotide sequence ID" value="NZ_CABKQQ010000016.1"/>
</dbReference>
<sequence>MKVILVNGSPHKDGCTFTALAEVAKALNEEGIDTEFFHLGTKPLSGCIACGHCRKHQRCVFSDPVNEFLDLAQEADGFVFGSPVHYAAAGGAITSFLDRVFYTDSGSGKQAFYLKPAAAVVSARRAGTTASLDQLNKYFTIKEMPIISSKYWNMVHGNTPEEVRKDEEGLQIMRTLGRNMAWFLKCKEAGIKAGIPFPSQEEGLRTNFIR</sequence>
<dbReference type="EMBL" id="LK996017">
    <property type="protein sequence ID" value="CDX01497.1"/>
    <property type="molecule type" value="Genomic_DNA"/>
</dbReference>
<evidence type="ECO:0000313" key="4">
    <source>
        <dbReference type="EMBL" id="CDX01497.1"/>
    </source>
</evidence>
<dbReference type="InterPro" id="IPR005025">
    <property type="entry name" value="FMN_Rdtase-like_dom"/>
</dbReference>
<dbReference type="SUPFAM" id="SSF52218">
    <property type="entry name" value="Flavoproteins"/>
    <property type="match status" value="1"/>
</dbReference>
<evidence type="ECO:0000256" key="1">
    <source>
        <dbReference type="ARBA" id="ARBA00022630"/>
    </source>
</evidence>
<protein>
    <submittedName>
        <fullName evidence="4">Flavin reductase</fullName>
    </submittedName>
</protein>
<keyword evidence="1" id="KW-0285">Flavoprotein</keyword>
<keyword evidence="2" id="KW-0288">FMN</keyword>
<evidence type="ECO:0000259" key="3">
    <source>
        <dbReference type="Pfam" id="PF03358"/>
    </source>
</evidence>
<accession>A0A098AZF6</accession>
<name>A0A098AZF6_DESHA</name>
<dbReference type="GO" id="GO:0016491">
    <property type="term" value="F:oxidoreductase activity"/>
    <property type="evidence" value="ECO:0007669"/>
    <property type="project" value="InterPro"/>
</dbReference>
<reference evidence="4" key="1">
    <citation type="submission" date="2014-07" db="EMBL/GenBank/DDBJ databases">
        <authorList>
            <person name="Hornung V.Bastian."/>
        </authorList>
    </citation>
    <scope>NUCLEOTIDE SEQUENCE</scope>
    <source>
        <strain evidence="4">PCE-S</strain>
    </source>
</reference>